<gene>
    <name evidence="1" type="ORF">IB647_08550</name>
</gene>
<evidence type="ECO:0000313" key="2">
    <source>
        <dbReference type="Proteomes" id="UP000701999"/>
    </source>
</evidence>
<sequence>MKDFKKKPRPKTSEEFNNILDEVNGGVTDGEEYSKVGRPHKSKLEKAQRLSISIRHNDLVIINKFKDNLVNKGYSNPYPTNSDIIKMALRNLEINDGVNIEELYENIKK</sequence>
<organism evidence="1 2">
    <name type="scientific">Francisella noatunensis</name>
    <dbReference type="NCBI Taxonomy" id="657445"/>
    <lineage>
        <taxon>Bacteria</taxon>
        <taxon>Pseudomonadati</taxon>
        <taxon>Pseudomonadota</taxon>
        <taxon>Gammaproteobacteria</taxon>
        <taxon>Thiotrichales</taxon>
        <taxon>Francisellaceae</taxon>
        <taxon>Francisella</taxon>
    </lineage>
</organism>
<dbReference type="AlphaFoldDB" id="A0A9Q2QI21"/>
<dbReference type="EMBL" id="JACVKN010000176">
    <property type="protein sequence ID" value="MBK2065637.1"/>
    <property type="molecule type" value="Genomic_DNA"/>
</dbReference>
<protein>
    <submittedName>
        <fullName evidence="1">Uncharacterized protein</fullName>
    </submittedName>
</protein>
<proteinExistence type="predicted"/>
<dbReference type="GeneID" id="93255046"/>
<dbReference type="Proteomes" id="UP000701999">
    <property type="component" value="Unassembled WGS sequence"/>
</dbReference>
<name>A0A9Q2QI21_9GAMM</name>
<accession>A0A9Q2QI21</accession>
<reference evidence="1 2" key="1">
    <citation type="submission" date="2020-09" db="EMBL/GenBank/DDBJ databases">
        <title>Development of specific Francisella tularensis PCR assay based on in-depth characterization of family Francisellaceae.</title>
        <authorList>
            <person name="Ohrman C."/>
            <person name="Sahl J."/>
            <person name="Sjodin A."/>
            <person name="Uneklint I."/>
            <person name="Ballard R."/>
            <person name="Karlsson L."/>
            <person name="Mcdonough R."/>
            <person name="Sundell D."/>
            <person name="Soria K."/>
            <person name="Brindeflk B."/>
            <person name="Vallesi A."/>
            <person name="Ramirez-Paredes J.G."/>
            <person name="Colquhoun D."/>
            <person name="Myrtennas K."/>
            <person name="Birdsell D."/>
            <person name="Johansson A."/>
            <person name="Wagner D."/>
            <person name="Forsman M."/>
        </authorList>
    </citation>
    <scope>NUCLEOTIDE SEQUENCE [LARGE SCALE GENOMIC DNA]</scope>
    <source>
        <strain evidence="1 2">FSC1140</strain>
    </source>
</reference>
<dbReference type="RefSeq" id="WP_159184359.1">
    <property type="nucleotide sequence ID" value="NZ_JACVJL010000093.1"/>
</dbReference>
<comment type="caution">
    <text evidence="1">The sequence shown here is derived from an EMBL/GenBank/DDBJ whole genome shotgun (WGS) entry which is preliminary data.</text>
</comment>
<keyword evidence="2" id="KW-1185">Reference proteome</keyword>
<evidence type="ECO:0000313" key="1">
    <source>
        <dbReference type="EMBL" id="MBK2065637.1"/>
    </source>
</evidence>